<dbReference type="Proteomes" id="UP000184204">
    <property type="component" value="Unassembled WGS sequence"/>
</dbReference>
<keyword evidence="3" id="KW-0633">Potassium transport</keyword>
<dbReference type="InterPro" id="IPR006036">
    <property type="entry name" value="K_uptake_TrkA"/>
</dbReference>
<sequence>MKTKVLLIGGRSKTKSLATSLINKGYRVTVINDTYEDCLKLAEIDKLTVINGDGTRPFVLEDAGAGDADIAIAMTAKDEDNLVICQLCKKKFQVGKTVALVTDPKKTDFFYKMGIDRVVCAITAITHIIEQQAFLEKITTLIPIGEGRVNIAEVPIPGTSPVAGKKLWEINLPKEVIIGCILRGDTTMVPRGDTRILAGDMLILISSDTQEMAAIQELTGR</sequence>
<evidence type="ECO:0000313" key="11">
    <source>
        <dbReference type="Proteomes" id="UP000068026"/>
    </source>
</evidence>
<dbReference type="Pfam" id="PF02080">
    <property type="entry name" value="TrkA_C"/>
    <property type="match status" value="1"/>
</dbReference>
<dbReference type="GO" id="GO:0015079">
    <property type="term" value="F:potassium ion transmembrane transporter activity"/>
    <property type="evidence" value="ECO:0007669"/>
    <property type="project" value="InterPro"/>
</dbReference>
<evidence type="ECO:0000259" key="8">
    <source>
        <dbReference type="PROSITE" id="PS51202"/>
    </source>
</evidence>
<dbReference type="AlphaFoldDB" id="A0A0X1U8I2"/>
<keyword evidence="5" id="KW-0520">NAD</keyword>
<reference evidence="9 11" key="1">
    <citation type="journal article" date="2016" name="Genome Announc.">
        <title>Complete Genome Sequence of the Amino Acid-Fermenting Clostridium propionicum X2 (DSM 1682).</title>
        <authorList>
            <person name="Poehlein A."/>
            <person name="Schlien K."/>
            <person name="Chowdhury N.P."/>
            <person name="Gottschalk G."/>
            <person name="Buckel W."/>
            <person name="Daniel R."/>
        </authorList>
    </citation>
    <scope>NUCLEOTIDE SEQUENCE [LARGE SCALE GENOMIC DNA]</scope>
    <source>
        <strain evidence="9 11">X2</strain>
    </source>
</reference>
<evidence type="ECO:0000313" key="10">
    <source>
        <dbReference type="EMBL" id="SHF11722.1"/>
    </source>
</evidence>
<reference evidence="10" key="4">
    <citation type="submission" date="2016-11" db="EMBL/GenBank/DDBJ databases">
        <authorList>
            <person name="Varghese N."/>
            <person name="Submissions S."/>
        </authorList>
    </citation>
    <scope>NUCLEOTIDE SEQUENCE</scope>
    <source>
        <strain evidence="10">DSM 1682</strain>
    </source>
</reference>
<dbReference type="Gene3D" id="3.30.70.1450">
    <property type="entry name" value="Regulator of K+ conductance, C-terminal domain"/>
    <property type="match status" value="1"/>
</dbReference>
<evidence type="ECO:0000313" key="9">
    <source>
        <dbReference type="EMBL" id="AMJ41238.1"/>
    </source>
</evidence>
<dbReference type="EMBL" id="CP014223">
    <property type="protein sequence ID" value="AMJ41238.1"/>
    <property type="molecule type" value="Genomic_DNA"/>
</dbReference>
<dbReference type="Gene3D" id="3.40.50.720">
    <property type="entry name" value="NAD(P)-binding Rossmann-like Domain"/>
    <property type="match status" value="1"/>
</dbReference>
<evidence type="ECO:0000256" key="5">
    <source>
        <dbReference type="ARBA" id="ARBA00023027"/>
    </source>
</evidence>
<keyword evidence="4" id="KW-0630">Potassium</keyword>
<evidence type="ECO:0000256" key="1">
    <source>
        <dbReference type="ARBA" id="ARBA00017378"/>
    </source>
</evidence>
<dbReference type="Proteomes" id="UP000068026">
    <property type="component" value="Chromosome"/>
</dbReference>
<evidence type="ECO:0000313" key="12">
    <source>
        <dbReference type="Proteomes" id="UP000184204"/>
    </source>
</evidence>
<proteinExistence type="predicted"/>
<keyword evidence="11" id="KW-1185">Reference proteome</keyword>
<keyword evidence="2" id="KW-0813">Transport</keyword>
<name>A0A0X1U8I2_ANAPI</name>
<dbReference type="GO" id="GO:0005886">
    <property type="term" value="C:plasma membrane"/>
    <property type="evidence" value="ECO:0007669"/>
    <property type="project" value="InterPro"/>
</dbReference>
<dbReference type="PANTHER" id="PTHR43833:SF5">
    <property type="entry name" value="TRK SYSTEM POTASSIUM UPTAKE PROTEIN TRKA"/>
    <property type="match status" value="1"/>
</dbReference>
<reference evidence="11" key="2">
    <citation type="submission" date="2016-01" db="EMBL/GenBank/DDBJ databases">
        <authorList>
            <person name="Poehlein A."/>
            <person name="Schlien K."/>
            <person name="Gottschalk G."/>
            <person name="Buckel W."/>
            <person name="Daniel R."/>
        </authorList>
    </citation>
    <scope>NUCLEOTIDE SEQUENCE [LARGE SCALE GENOMIC DNA]</scope>
    <source>
        <strain evidence="11">X2</strain>
    </source>
</reference>
<protein>
    <recommendedName>
        <fullName evidence="1">Trk system potassium uptake protein TrkA</fullName>
    </recommendedName>
</protein>
<reference evidence="12" key="3">
    <citation type="submission" date="2016-11" db="EMBL/GenBank/DDBJ databases">
        <authorList>
            <person name="Jaros S."/>
            <person name="Januszkiewicz K."/>
            <person name="Wedrychowicz H."/>
        </authorList>
    </citation>
    <scope>NUCLEOTIDE SEQUENCE [LARGE SCALE GENOMIC DNA]</scope>
    <source>
        <strain evidence="12">DSM 1682</strain>
    </source>
</reference>
<dbReference type="InterPro" id="IPR036721">
    <property type="entry name" value="RCK_C_sf"/>
</dbReference>
<keyword evidence="6" id="KW-0406">Ion transport</keyword>
<dbReference type="EMBL" id="FQUA01000018">
    <property type="protein sequence ID" value="SHF11722.1"/>
    <property type="molecule type" value="Genomic_DNA"/>
</dbReference>
<dbReference type="RefSeq" id="WP_066050093.1">
    <property type="nucleotide sequence ID" value="NZ_CP014223.1"/>
</dbReference>
<dbReference type="InterPro" id="IPR006037">
    <property type="entry name" value="RCK_C"/>
</dbReference>
<organism evidence="10 12">
    <name type="scientific">Anaerotignum propionicum DSM 1682</name>
    <dbReference type="NCBI Taxonomy" id="991789"/>
    <lineage>
        <taxon>Bacteria</taxon>
        <taxon>Bacillati</taxon>
        <taxon>Bacillota</taxon>
        <taxon>Clostridia</taxon>
        <taxon>Lachnospirales</taxon>
        <taxon>Anaerotignaceae</taxon>
        <taxon>Anaerotignum</taxon>
    </lineage>
</organism>
<dbReference type="OrthoDB" id="9810759at2"/>
<dbReference type="InterPro" id="IPR050721">
    <property type="entry name" value="Trk_Ktr_HKT_K-transport"/>
</dbReference>
<dbReference type="PRINTS" id="PR00335">
    <property type="entry name" value="KUPTAKETRKA"/>
</dbReference>
<dbReference type="PROSITE" id="PS51201">
    <property type="entry name" value="RCK_N"/>
    <property type="match status" value="1"/>
</dbReference>
<dbReference type="InterPro" id="IPR003148">
    <property type="entry name" value="RCK_N"/>
</dbReference>
<dbReference type="SUPFAM" id="SSF116726">
    <property type="entry name" value="TrkA C-terminal domain-like"/>
    <property type="match status" value="1"/>
</dbReference>
<dbReference type="PROSITE" id="PS51202">
    <property type="entry name" value="RCK_C"/>
    <property type="match status" value="1"/>
</dbReference>
<dbReference type="KEGG" id="cpro:CPRO_16480"/>
<dbReference type="InterPro" id="IPR036291">
    <property type="entry name" value="NAD(P)-bd_dom_sf"/>
</dbReference>
<dbReference type="PANTHER" id="PTHR43833">
    <property type="entry name" value="POTASSIUM CHANNEL PROTEIN 2-RELATED-RELATED"/>
    <property type="match status" value="1"/>
</dbReference>
<dbReference type="Pfam" id="PF02254">
    <property type="entry name" value="TrkA_N"/>
    <property type="match status" value="1"/>
</dbReference>
<gene>
    <name evidence="9" type="primary">trkA_3</name>
    <name evidence="9" type="ORF">CPRO_16480</name>
    <name evidence="10" type="ORF">SAMN02745151_02833</name>
</gene>
<evidence type="ECO:0000256" key="2">
    <source>
        <dbReference type="ARBA" id="ARBA00022448"/>
    </source>
</evidence>
<evidence type="ECO:0000256" key="4">
    <source>
        <dbReference type="ARBA" id="ARBA00022958"/>
    </source>
</evidence>
<evidence type="ECO:0000256" key="3">
    <source>
        <dbReference type="ARBA" id="ARBA00022538"/>
    </source>
</evidence>
<feature type="domain" description="RCK C-terminal" evidence="8">
    <location>
        <begin position="139"/>
        <end position="221"/>
    </location>
</feature>
<accession>A0A0X1U8I2</accession>
<evidence type="ECO:0000256" key="6">
    <source>
        <dbReference type="ARBA" id="ARBA00023065"/>
    </source>
</evidence>
<feature type="domain" description="RCK N-terminal" evidence="7">
    <location>
        <begin position="2"/>
        <end position="119"/>
    </location>
</feature>
<dbReference type="SUPFAM" id="SSF51735">
    <property type="entry name" value="NAD(P)-binding Rossmann-fold domains"/>
    <property type="match status" value="1"/>
</dbReference>
<evidence type="ECO:0000259" key="7">
    <source>
        <dbReference type="PROSITE" id="PS51201"/>
    </source>
</evidence>